<reference evidence="2" key="1">
    <citation type="submission" date="2021-03" db="EMBL/GenBank/DDBJ databases">
        <title>Draft genome sequence of rust myrtle Austropuccinia psidii MF-1, a brazilian biotype.</title>
        <authorList>
            <person name="Quecine M.C."/>
            <person name="Pachon D.M.R."/>
            <person name="Bonatelli M.L."/>
            <person name="Correr F.H."/>
            <person name="Franceschini L.M."/>
            <person name="Leite T.F."/>
            <person name="Margarido G.R.A."/>
            <person name="Almeida C.A."/>
            <person name="Ferrarezi J.A."/>
            <person name="Labate C.A."/>
        </authorList>
    </citation>
    <scope>NUCLEOTIDE SEQUENCE</scope>
    <source>
        <strain evidence="2">MF-1</strain>
    </source>
</reference>
<evidence type="ECO:0000313" key="2">
    <source>
        <dbReference type="EMBL" id="MBW0499988.1"/>
    </source>
</evidence>
<keyword evidence="3" id="KW-1185">Reference proteome</keyword>
<comment type="caution">
    <text evidence="2">The sequence shown here is derived from an EMBL/GenBank/DDBJ whole genome shotgun (WGS) entry which is preliminary data.</text>
</comment>
<accession>A0A9Q3HC76</accession>
<feature type="region of interest" description="Disordered" evidence="1">
    <location>
        <begin position="1"/>
        <end position="39"/>
    </location>
</feature>
<dbReference type="EMBL" id="AVOT02015573">
    <property type="protein sequence ID" value="MBW0499988.1"/>
    <property type="molecule type" value="Genomic_DNA"/>
</dbReference>
<sequence>MEIDRKENFRFSEWEPESGTPDSCNTDAEGTKTPILGIGSPELQNEFFNSVMKTYAKTQTVWHIDENPSAQVQEPRTGIAVKGTLIKRL</sequence>
<evidence type="ECO:0000256" key="1">
    <source>
        <dbReference type="SAM" id="MobiDB-lite"/>
    </source>
</evidence>
<protein>
    <submittedName>
        <fullName evidence="2">Uncharacterized protein</fullName>
    </submittedName>
</protein>
<proteinExistence type="predicted"/>
<evidence type="ECO:0000313" key="3">
    <source>
        <dbReference type="Proteomes" id="UP000765509"/>
    </source>
</evidence>
<dbReference type="AlphaFoldDB" id="A0A9Q3HC76"/>
<feature type="compositionally biased region" description="Basic and acidic residues" evidence="1">
    <location>
        <begin position="1"/>
        <end position="13"/>
    </location>
</feature>
<dbReference type="Proteomes" id="UP000765509">
    <property type="component" value="Unassembled WGS sequence"/>
</dbReference>
<gene>
    <name evidence="2" type="ORF">O181_039703</name>
</gene>
<organism evidence="2 3">
    <name type="scientific">Austropuccinia psidii MF-1</name>
    <dbReference type="NCBI Taxonomy" id="1389203"/>
    <lineage>
        <taxon>Eukaryota</taxon>
        <taxon>Fungi</taxon>
        <taxon>Dikarya</taxon>
        <taxon>Basidiomycota</taxon>
        <taxon>Pucciniomycotina</taxon>
        <taxon>Pucciniomycetes</taxon>
        <taxon>Pucciniales</taxon>
        <taxon>Sphaerophragmiaceae</taxon>
        <taxon>Austropuccinia</taxon>
    </lineage>
</organism>
<name>A0A9Q3HC76_9BASI</name>